<dbReference type="InterPro" id="IPR036866">
    <property type="entry name" value="RibonucZ/Hydroxyglut_hydro"/>
</dbReference>
<dbReference type="GO" id="GO:0016651">
    <property type="term" value="F:oxidoreductase activity, acting on NAD(P)H"/>
    <property type="evidence" value="ECO:0007669"/>
    <property type="project" value="UniProtKB-ARBA"/>
</dbReference>
<dbReference type="HOGENOM" id="CLU_017490_0_0_9"/>
<gene>
    <name evidence="3" type="ordered locus">Sgly_3045</name>
</gene>
<dbReference type="InterPro" id="IPR016440">
    <property type="entry name" value="Rubredoxin-O_OxRdtase"/>
</dbReference>
<dbReference type="KEGG" id="sgy:Sgly_3045"/>
<dbReference type="Proteomes" id="UP000007488">
    <property type="component" value="Chromosome"/>
</dbReference>
<dbReference type="AlphaFoldDB" id="F0T0E2"/>
<proteinExistence type="inferred from homology"/>
<dbReference type="CDD" id="cd07709">
    <property type="entry name" value="flavodiiron_proteins_MBL-fold"/>
    <property type="match status" value="1"/>
</dbReference>
<dbReference type="EMBL" id="CP002547">
    <property type="protein sequence ID" value="ADY57314.1"/>
    <property type="molecule type" value="Genomic_DNA"/>
</dbReference>
<dbReference type="GO" id="GO:0009055">
    <property type="term" value="F:electron transfer activity"/>
    <property type="evidence" value="ECO:0007669"/>
    <property type="project" value="InterPro"/>
</dbReference>
<accession>F0T0E2</accession>
<evidence type="ECO:0000259" key="2">
    <source>
        <dbReference type="PROSITE" id="PS50902"/>
    </source>
</evidence>
<protein>
    <submittedName>
        <fullName evidence="3">Flavodoxin/nitric oxide synthase</fullName>
    </submittedName>
</protein>
<dbReference type="PIRSF" id="PIRSF005243">
    <property type="entry name" value="ROO"/>
    <property type="match status" value="1"/>
</dbReference>
<comment type="similarity">
    <text evidence="1">In the N-terminal section; belongs to the zinc metallo-hydrolase group 3 family.</text>
</comment>
<sequence length="394" mass="44506">MKPIQVKDNVYWVGGIDWNIRTFHGYLTPRGMTYNAYLIVDEKITLIDTVKHYMFEEMIERISAIVDPSKIDYVVSNHVEMDHSGALPKLMEICPQAVVFTSVNGEKGLKAHYRPDWNFRVMKSGETINLGRKSLAFVHTPMVHWPDNMVTYCPEDKILFSNDAFGQHIASTQRFDEELPCDIIIEEAARYYANIVLPYGAQVGKALEALRDIAIEIIAPSHGLVWRTHIPEILREYEKWASGQTEEKAVIVYDTMWGSTEKIAYAVQNAFENAGIPAKLMRVTENDISDIMPEVLMSKYVCVGSPTLNNGIMPKVSAFLTYMKGLAPKNRIGVAFGSYGWGGQSVGIIEGILKECHFELLENVRIQFIPEKAQLQEAALKLEGILNDQIKTNL</sequence>
<dbReference type="eggNOG" id="COG0426">
    <property type="taxonomic scope" value="Bacteria"/>
</dbReference>
<evidence type="ECO:0000256" key="1">
    <source>
        <dbReference type="ARBA" id="ARBA00007121"/>
    </source>
</evidence>
<dbReference type="RefSeq" id="WP_013626086.1">
    <property type="nucleotide sequence ID" value="NC_015172.1"/>
</dbReference>
<dbReference type="Pfam" id="PF19583">
    <property type="entry name" value="ODP"/>
    <property type="match status" value="1"/>
</dbReference>
<evidence type="ECO:0000313" key="3">
    <source>
        <dbReference type="EMBL" id="ADY57314.1"/>
    </source>
</evidence>
<dbReference type="OrthoDB" id="9807946at2"/>
<dbReference type="Gene3D" id="3.40.50.360">
    <property type="match status" value="1"/>
</dbReference>
<keyword evidence="4" id="KW-1185">Reference proteome</keyword>
<dbReference type="InterPro" id="IPR001226">
    <property type="entry name" value="Flavodoxin_CS"/>
</dbReference>
<dbReference type="SUPFAM" id="SSF52218">
    <property type="entry name" value="Flavoproteins"/>
    <property type="match status" value="1"/>
</dbReference>
<organism evidence="3 4">
    <name type="scientific">Syntrophobotulus glycolicus (strain DSM 8271 / FlGlyR)</name>
    <dbReference type="NCBI Taxonomy" id="645991"/>
    <lineage>
        <taxon>Bacteria</taxon>
        <taxon>Bacillati</taxon>
        <taxon>Bacillota</taxon>
        <taxon>Clostridia</taxon>
        <taxon>Eubacteriales</taxon>
        <taxon>Desulfitobacteriaceae</taxon>
        <taxon>Syntrophobotulus</taxon>
    </lineage>
</organism>
<dbReference type="SMART" id="SM00849">
    <property type="entry name" value="Lactamase_B"/>
    <property type="match status" value="1"/>
</dbReference>
<evidence type="ECO:0000313" key="4">
    <source>
        <dbReference type="Proteomes" id="UP000007488"/>
    </source>
</evidence>
<dbReference type="Pfam" id="PF00258">
    <property type="entry name" value="Flavodoxin_1"/>
    <property type="match status" value="1"/>
</dbReference>
<dbReference type="InterPro" id="IPR001279">
    <property type="entry name" value="Metallo-B-lactamas"/>
</dbReference>
<reference evidence="4" key="2">
    <citation type="submission" date="2011-02" db="EMBL/GenBank/DDBJ databases">
        <title>The complete genome of Syntrophobotulus glycolicus DSM 8271.</title>
        <authorList>
            <person name="Lucas S."/>
            <person name="Copeland A."/>
            <person name="Lapidus A."/>
            <person name="Bruce D."/>
            <person name="Goodwin L."/>
            <person name="Pitluck S."/>
            <person name="Kyrpides N."/>
            <person name="Mavromatis K."/>
            <person name="Pagani I."/>
            <person name="Ivanova N."/>
            <person name="Mikhailova N."/>
            <person name="Chertkov O."/>
            <person name="Held B."/>
            <person name="Detter J.C."/>
            <person name="Tapia R."/>
            <person name="Han C."/>
            <person name="Land M."/>
            <person name="Hauser L."/>
            <person name="Markowitz V."/>
            <person name="Cheng J.-F."/>
            <person name="Hugenholtz P."/>
            <person name="Woyke T."/>
            <person name="Wu D."/>
            <person name="Spring S."/>
            <person name="Schroeder M."/>
            <person name="Brambilla E."/>
            <person name="Klenk H.-P."/>
            <person name="Eisen J.A."/>
        </authorList>
    </citation>
    <scope>NUCLEOTIDE SEQUENCE [LARGE SCALE GENOMIC DNA]</scope>
    <source>
        <strain evidence="4">DSM 8271 / FlGlyR</strain>
    </source>
</reference>
<dbReference type="PANTHER" id="PTHR43717">
    <property type="entry name" value="ANAEROBIC NITRIC OXIDE REDUCTASE FLAVORUBREDOXIN"/>
    <property type="match status" value="1"/>
</dbReference>
<feature type="domain" description="Flavodoxin-like" evidence="2">
    <location>
        <begin position="249"/>
        <end position="386"/>
    </location>
</feature>
<dbReference type="STRING" id="645991.Sgly_3045"/>
<name>F0T0E2_SYNGF</name>
<dbReference type="InterPro" id="IPR008254">
    <property type="entry name" value="Flavodoxin/NO_synth"/>
</dbReference>
<dbReference type="PROSITE" id="PS50902">
    <property type="entry name" value="FLAVODOXIN_LIKE"/>
    <property type="match status" value="1"/>
</dbReference>
<dbReference type="GO" id="GO:0010181">
    <property type="term" value="F:FMN binding"/>
    <property type="evidence" value="ECO:0007669"/>
    <property type="project" value="InterPro"/>
</dbReference>
<dbReference type="PROSITE" id="PS00201">
    <property type="entry name" value="FLAVODOXIN"/>
    <property type="match status" value="1"/>
</dbReference>
<dbReference type="Gene3D" id="3.60.15.10">
    <property type="entry name" value="Ribonuclease Z/Hydroxyacylglutathione hydrolase-like"/>
    <property type="match status" value="1"/>
</dbReference>
<dbReference type="InterPro" id="IPR029039">
    <property type="entry name" value="Flavoprotein-like_sf"/>
</dbReference>
<reference evidence="3 4" key="1">
    <citation type="journal article" date="2011" name="Stand. Genomic Sci.">
        <title>Complete genome sequence of Syntrophobotulus glycolicus type strain (FlGlyR).</title>
        <authorList>
            <person name="Han C."/>
            <person name="Mwirichia R."/>
            <person name="Chertkov O."/>
            <person name="Held B."/>
            <person name="Lapidus A."/>
            <person name="Nolan M."/>
            <person name="Lucas S."/>
            <person name="Hammon N."/>
            <person name="Deshpande S."/>
            <person name="Cheng J.F."/>
            <person name="Tapia R."/>
            <person name="Goodwin L."/>
            <person name="Pitluck S."/>
            <person name="Huntemann M."/>
            <person name="Liolios K."/>
            <person name="Ivanova N."/>
            <person name="Pagani I."/>
            <person name="Mavromatis K."/>
            <person name="Ovchinikova G."/>
            <person name="Pati A."/>
            <person name="Chen A."/>
            <person name="Palaniappan K."/>
            <person name="Land M."/>
            <person name="Hauser L."/>
            <person name="Brambilla E.M."/>
            <person name="Rohde M."/>
            <person name="Spring S."/>
            <person name="Sikorski J."/>
            <person name="Goker M."/>
            <person name="Woyke T."/>
            <person name="Bristow J."/>
            <person name="Eisen J.A."/>
            <person name="Markowitz V."/>
            <person name="Hugenholtz P."/>
            <person name="Kyrpides N.C."/>
            <person name="Klenk H.P."/>
            <person name="Detter J.C."/>
        </authorList>
    </citation>
    <scope>NUCLEOTIDE SEQUENCE [LARGE SCALE GENOMIC DNA]</scope>
    <source>
        <strain evidence="4">DSM 8271 / FlGlyR</strain>
    </source>
</reference>
<dbReference type="SUPFAM" id="SSF56281">
    <property type="entry name" value="Metallo-hydrolase/oxidoreductase"/>
    <property type="match status" value="1"/>
</dbReference>
<dbReference type="GO" id="GO:0046872">
    <property type="term" value="F:metal ion binding"/>
    <property type="evidence" value="ECO:0007669"/>
    <property type="project" value="InterPro"/>
</dbReference>
<dbReference type="InterPro" id="IPR045761">
    <property type="entry name" value="ODP_dom"/>
</dbReference>
<dbReference type="PANTHER" id="PTHR43717:SF1">
    <property type="entry name" value="ANAEROBIC NITRIC OXIDE REDUCTASE FLAVORUBREDOXIN"/>
    <property type="match status" value="1"/>
</dbReference>